<dbReference type="PROSITE" id="PS51257">
    <property type="entry name" value="PROKAR_LIPOPROTEIN"/>
    <property type="match status" value="1"/>
</dbReference>
<evidence type="ECO:0000256" key="4">
    <source>
        <dbReference type="ARBA" id="ARBA00022807"/>
    </source>
</evidence>
<dbReference type="InterPro" id="IPR000064">
    <property type="entry name" value="NLP_P60_dom"/>
</dbReference>
<dbReference type="InterPro" id="IPR007730">
    <property type="entry name" value="SPOR-like_dom"/>
</dbReference>
<dbReference type="InterPro" id="IPR036680">
    <property type="entry name" value="SPOR-like_sf"/>
</dbReference>
<gene>
    <name evidence="7" type="ORF">BN3087_180031</name>
</gene>
<evidence type="ECO:0000256" key="1">
    <source>
        <dbReference type="ARBA" id="ARBA00007074"/>
    </source>
</evidence>
<evidence type="ECO:0000313" key="7">
    <source>
        <dbReference type="EMBL" id="CUV65128.1"/>
    </source>
</evidence>
<dbReference type="PANTHER" id="PTHR47053:SF1">
    <property type="entry name" value="MUREIN DD-ENDOPEPTIDASE MEPH-RELATED"/>
    <property type="match status" value="1"/>
</dbReference>
<dbReference type="SUPFAM" id="SSF54001">
    <property type="entry name" value="Cysteine proteinases"/>
    <property type="match status" value="1"/>
</dbReference>
<dbReference type="Pfam" id="PF05036">
    <property type="entry name" value="SPOR"/>
    <property type="match status" value="1"/>
</dbReference>
<dbReference type="GO" id="GO:0008234">
    <property type="term" value="F:cysteine-type peptidase activity"/>
    <property type="evidence" value="ECO:0007669"/>
    <property type="project" value="UniProtKB-KW"/>
</dbReference>
<protein>
    <recommendedName>
        <fullName evidence="6">NlpC/P60 domain-containing protein</fullName>
    </recommendedName>
</protein>
<evidence type="ECO:0000256" key="3">
    <source>
        <dbReference type="ARBA" id="ARBA00022801"/>
    </source>
</evidence>
<dbReference type="EMBL" id="FAXN01000016">
    <property type="protein sequence ID" value="CUV65128.1"/>
    <property type="molecule type" value="Genomic_DNA"/>
</dbReference>
<evidence type="ECO:0000256" key="2">
    <source>
        <dbReference type="ARBA" id="ARBA00022670"/>
    </source>
</evidence>
<sequence length="449" mass="50937">MKKSTVIIQLSALLAAALFTGCTNNSNLKPQSYQYQTYPQNPNYTIYKPHKDKEFSEENLASMIKELEGRPYVWAEEGPYCFDCSGYFYYMFGKMGVDIPRVAREQIKKGQPIAFEDMKFGDLVFFDTTRNKSGKITHVGMYLKDGWFTHASSSHKQITYSNFNTDAYYRGRFMGARRYYEKNGNKYAILKPKMQTEFTQMLALNTKTDINVQPKPIAMLASNFKTTNDTSNIKFTETKITQKPTTVGEVDYEELQKIGTSNNVASNDYKIKEENVVIKSTEDINNQPIQTVDLNKVQKKQEIVSVEKIAQVETKVETNNQSVVAPVEKIAQAETKVEALFPAQNDIQAETKIEDINATQNIVKEVEISENKNSGYYVQVGKFQNKPDANFLNKIKAKGYAYTIMPISENGKIASKILIGPFDDTEAHGKLDSVKENIVKEAFITKIDS</sequence>
<dbReference type="Gene3D" id="3.90.1720.10">
    <property type="entry name" value="endopeptidase domain like (from Nostoc punctiforme)"/>
    <property type="match status" value="1"/>
</dbReference>
<reference evidence="7" key="1">
    <citation type="submission" date="2015-11" db="EMBL/GenBank/DDBJ databases">
        <authorList>
            <person name="Zhang Y."/>
            <person name="Guo Z."/>
        </authorList>
    </citation>
    <scope>NUCLEOTIDE SEQUENCE</scope>
    <source>
        <strain evidence="7">BN30871</strain>
    </source>
</reference>
<feature type="domain" description="NlpC/P60" evidence="6">
    <location>
        <begin position="53"/>
        <end position="180"/>
    </location>
</feature>
<comment type="similarity">
    <text evidence="1">Belongs to the peptidase C40 family.</text>
</comment>
<feature type="signal peptide" evidence="5">
    <location>
        <begin position="1"/>
        <end position="25"/>
    </location>
</feature>
<dbReference type="Pfam" id="PF00877">
    <property type="entry name" value="NLPC_P60"/>
    <property type="match status" value="1"/>
</dbReference>
<evidence type="ECO:0000259" key="6">
    <source>
        <dbReference type="PROSITE" id="PS51935"/>
    </source>
</evidence>
<dbReference type="InterPro" id="IPR051202">
    <property type="entry name" value="Peptidase_C40"/>
</dbReference>
<dbReference type="SUPFAM" id="SSF110997">
    <property type="entry name" value="Sporulation related repeat"/>
    <property type="match status" value="1"/>
</dbReference>
<dbReference type="GO" id="GO:0006508">
    <property type="term" value="P:proteolysis"/>
    <property type="evidence" value="ECO:0007669"/>
    <property type="project" value="UniProtKB-KW"/>
</dbReference>
<dbReference type="Gene3D" id="3.30.70.1070">
    <property type="entry name" value="Sporulation related repeat"/>
    <property type="match status" value="1"/>
</dbReference>
<dbReference type="PANTHER" id="PTHR47053">
    <property type="entry name" value="MUREIN DD-ENDOPEPTIDASE MEPH-RELATED"/>
    <property type="match status" value="1"/>
</dbReference>
<accession>A0A0S4XME9</accession>
<dbReference type="InterPro" id="IPR038765">
    <property type="entry name" value="Papain-like_cys_pep_sf"/>
</dbReference>
<name>A0A0S4XME9_9BACT</name>
<evidence type="ECO:0000256" key="5">
    <source>
        <dbReference type="SAM" id="SignalP"/>
    </source>
</evidence>
<dbReference type="PROSITE" id="PS51935">
    <property type="entry name" value="NLPC_P60"/>
    <property type="match status" value="1"/>
</dbReference>
<keyword evidence="4" id="KW-0788">Thiol protease</keyword>
<keyword evidence="2" id="KW-0645">Protease</keyword>
<keyword evidence="5" id="KW-0732">Signal</keyword>
<proteinExistence type="inferred from homology"/>
<dbReference type="AlphaFoldDB" id="A0A0S4XME9"/>
<keyword evidence="3" id="KW-0378">Hydrolase</keyword>
<organism evidence="7">
    <name type="scientific">Sulfurovum sp. enrichment culture clone C5</name>
    <dbReference type="NCBI Taxonomy" id="497650"/>
    <lineage>
        <taxon>Bacteria</taxon>
        <taxon>Pseudomonadati</taxon>
        <taxon>Campylobacterota</taxon>
        <taxon>Epsilonproteobacteria</taxon>
        <taxon>Campylobacterales</taxon>
        <taxon>Sulfurovaceae</taxon>
        <taxon>Sulfurovum</taxon>
        <taxon>environmental samples</taxon>
    </lineage>
</organism>
<dbReference type="GO" id="GO:0042834">
    <property type="term" value="F:peptidoglycan binding"/>
    <property type="evidence" value="ECO:0007669"/>
    <property type="project" value="InterPro"/>
</dbReference>
<feature type="chain" id="PRO_5006630046" description="NlpC/P60 domain-containing protein" evidence="5">
    <location>
        <begin position="26"/>
        <end position="449"/>
    </location>
</feature>